<keyword evidence="1" id="KW-0614">Plasmid</keyword>
<dbReference type="EMBL" id="CP020558">
    <property type="protein sequence ID" value="ARF70681.1"/>
    <property type="molecule type" value="Genomic_DNA"/>
</dbReference>
<accession>A0A1V0V009</accession>
<sequence>MKYNPRTEDKGYYYHVTIYHEALLTYEQQLERETGERPCTSDPEDSTDYRAVAWYKNGRVSFAEKDWDEFIFRLRDHFKLYGLMLVGEGDWKNSGYIYHIGSVIGLKGKHLLRSSFGITHIASIAMDTERFTKDLTRIGRWEAE</sequence>
<organism evidence="1 2">
    <name type="scientific">Paenibacillus larvae subsp. pulvifaciens</name>
    <dbReference type="NCBI Taxonomy" id="1477"/>
    <lineage>
        <taxon>Bacteria</taxon>
        <taxon>Bacillati</taxon>
        <taxon>Bacillota</taxon>
        <taxon>Bacilli</taxon>
        <taxon>Bacillales</taxon>
        <taxon>Paenibacillaceae</taxon>
        <taxon>Paenibacillus</taxon>
    </lineage>
</organism>
<reference evidence="1 2" key="1">
    <citation type="submission" date="2017-03" db="EMBL/GenBank/DDBJ databases">
        <title>Paenibacillus larvae genome sequencing.</title>
        <authorList>
            <person name="Dingman D.W."/>
        </authorList>
    </citation>
    <scope>NUCLEOTIDE SEQUENCE [LARGE SCALE GENOMIC DNA]</scope>
    <source>
        <strain evidence="1 2">SAG 10367</strain>
        <plasmid evidence="2">pplp3</plasmid>
    </source>
</reference>
<gene>
    <name evidence="1" type="ORF">B7C51_24720</name>
</gene>
<protein>
    <submittedName>
        <fullName evidence="1">Uncharacterized protein</fullName>
    </submittedName>
</protein>
<evidence type="ECO:0000313" key="2">
    <source>
        <dbReference type="Proteomes" id="UP000192727"/>
    </source>
</evidence>
<geneLocation type="plasmid" evidence="2">
    <name>pplp3</name>
</geneLocation>
<dbReference type="RefSeq" id="WP_083041662.1">
    <property type="nucleotide sequence ID" value="NZ_CP020558.1"/>
</dbReference>
<proteinExistence type="predicted"/>
<dbReference type="Proteomes" id="UP000192727">
    <property type="component" value="Plasmid pPLP3"/>
</dbReference>
<dbReference type="AlphaFoldDB" id="A0A1V0V009"/>
<evidence type="ECO:0000313" key="1">
    <source>
        <dbReference type="EMBL" id="ARF70681.1"/>
    </source>
</evidence>
<name>A0A1V0V009_9BACL</name>